<accession>A0A2G9CAE6</accession>
<dbReference type="PANTHER" id="PTHR42738:SF7">
    <property type="entry name" value="HYDROXYMETHYLGLUTARYL-COA LYASE"/>
    <property type="match status" value="1"/>
</dbReference>
<dbReference type="EMBL" id="PEOG01000021">
    <property type="protein sequence ID" value="PIM53406.1"/>
    <property type="molecule type" value="Genomic_DNA"/>
</dbReference>
<comment type="similarity">
    <text evidence="1">Belongs to the HMG-CoA lyase family.</text>
</comment>
<dbReference type="GO" id="GO:0004419">
    <property type="term" value="F:hydroxymethylglutaryl-CoA lyase activity"/>
    <property type="evidence" value="ECO:0007669"/>
    <property type="project" value="TreeGrafter"/>
</dbReference>
<keyword evidence="4 7" id="KW-0456">Lyase</keyword>
<dbReference type="InterPro" id="IPR013785">
    <property type="entry name" value="Aldolase_TIM"/>
</dbReference>
<keyword evidence="3" id="KW-0479">Metal-binding</keyword>
<dbReference type="RefSeq" id="WP_099861429.1">
    <property type="nucleotide sequence ID" value="NZ_PEOG01000021.1"/>
</dbReference>
<organism evidence="7 8">
    <name type="scientific">Roseateles chitinivorans</name>
    <dbReference type="NCBI Taxonomy" id="2917965"/>
    <lineage>
        <taxon>Bacteria</taxon>
        <taxon>Pseudomonadati</taxon>
        <taxon>Pseudomonadota</taxon>
        <taxon>Betaproteobacteria</taxon>
        <taxon>Burkholderiales</taxon>
        <taxon>Sphaerotilaceae</taxon>
        <taxon>Roseateles</taxon>
    </lineage>
</organism>
<gene>
    <name evidence="7" type="ORF">CS062_09555</name>
</gene>
<dbReference type="Pfam" id="PF00682">
    <property type="entry name" value="HMGL-like"/>
    <property type="match status" value="1"/>
</dbReference>
<dbReference type="PROSITE" id="PS00815">
    <property type="entry name" value="AIPM_HOMOCIT_SYNTH_1"/>
    <property type="match status" value="1"/>
</dbReference>
<keyword evidence="2 5" id="KW-0808">Transferase</keyword>
<comment type="caution">
    <text evidence="7">The sequence shown here is derived from an EMBL/GenBank/DDBJ whole genome shotgun (WGS) entry which is preliminary data.</text>
</comment>
<evidence type="ECO:0000256" key="2">
    <source>
        <dbReference type="ARBA" id="ARBA00022679"/>
    </source>
</evidence>
<evidence type="ECO:0000259" key="6">
    <source>
        <dbReference type="PROSITE" id="PS50991"/>
    </source>
</evidence>
<dbReference type="InterPro" id="IPR002034">
    <property type="entry name" value="AIPM/Hcit_synth_CS"/>
</dbReference>
<dbReference type="FunFam" id="3.20.20.70:FF:000071">
    <property type="entry name" value="Hydroxymethylglutaryl-CoA lyase"/>
    <property type="match status" value="1"/>
</dbReference>
<dbReference type="Proteomes" id="UP000231501">
    <property type="component" value="Unassembled WGS sequence"/>
</dbReference>
<name>A0A2G9CAE6_9BURK</name>
<dbReference type="PANTHER" id="PTHR42738">
    <property type="entry name" value="HYDROXYMETHYLGLUTARYL-COA LYASE"/>
    <property type="match status" value="1"/>
</dbReference>
<evidence type="ECO:0000256" key="3">
    <source>
        <dbReference type="ARBA" id="ARBA00022723"/>
    </source>
</evidence>
<evidence type="ECO:0000313" key="8">
    <source>
        <dbReference type="Proteomes" id="UP000231501"/>
    </source>
</evidence>
<dbReference type="PROSITE" id="PS50991">
    <property type="entry name" value="PYR_CT"/>
    <property type="match status" value="1"/>
</dbReference>
<protein>
    <submittedName>
        <fullName evidence="7">Hydroxymethylglutaryl-CoA lyase</fullName>
    </submittedName>
</protein>
<dbReference type="SUPFAM" id="SSF51569">
    <property type="entry name" value="Aldolase"/>
    <property type="match status" value="1"/>
</dbReference>
<dbReference type="NCBIfam" id="NF004283">
    <property type="entry name" value="PRK05692.1"/>
    <property type="match status" value="1"/>
</dbReference>
<evidence type="ECO:0000313" key="7">
    <source>
        <dbReference type="EMBL" id="PIM53406.1"/>
    </source>
</evidence>
<dbReference type="InterPro" id="IPR000891">
    <property type="entry name" value="PYR_CT"/>
</dbReference>
<dbReference type="GO" id="GO:0046951">
    <property type="term" value="P:ketone body biosynthetic process"/>
    <property type="evidence" value="ECO:0007669"/>
    <property type="project" value="TreeGrafter"/>
</dbReference>
<dbReference type="GO" id="GO:0006552">
    <property type="term" value="P:L-leucine catabolic process"/>
    <property type="evidence" value="ECO:0007669"/>
    <property type="project" value="TreeGrafter"/>
</dbReference>
<feature type="domain" description="Pyruvate carboxyltransferase" evidence="6">
    <location>
        <begin position="20"/>
        <end position="288"/>
    </location>
</feature>
<reference evidence="7 8" key="1">
    <citation type="submission" date="2017-11" db="EMBL/GenBank/DDBJ databases">
        <title>Draft genome sequence of Mitsuaria sp. HWN-4.</title>
        <authorList>
            <person name="Gundlapally S.R."/>
        </authorList>
    </citation>
    <scope>NUCLEOTIDE SEQUENCE [LARGE SCALE GENOMIC DNA]</scope>
    <source>
        <strain evidence="7 8">HWN-4</strain>
    </source>
</reference>
<sequence length="334" mass="35251">MSAVAPRASADVWNGAGRRLFMQDVGLRDGLQAEAVFVPTADKIALVDALSEAGLAKIEVTAFVSPKAIPALADASEVMHGITRRPGVVYTVLVPNVRGAERAIEARADELNLVMSASESHNLANLRMTRAQSFAGLAEVAAMAHRAAAAVNVSLSCAFGCPMEGDVPVQTVLGWCGHFVEQLGARGVTLCDTTGMAYPTQVVALVRAFRERWPGTELTLHFHNTRGMGLANVIAAMDAGADRFDASLGGLGGCPYAPGATGNVCTEEIVHALQCMGCDTGVDLERLIAAAKRLPPLIGHAVPSQIVSAGRRLDLHPRPRDFESIRERALARDV</sequence>
<evidence type="ECO:0000256" key="4">
    <source>
        <dbReference type="ARBA" id="ARBA00023239"/>
    </source>
</evidence>
<dbReference type="OrthoDB" id="9784013at2"/>
<dbReference type="AlphaFoldDB" id="A0A2G9CAE6"/>
<dbReference type="GO" id="GO:0046912">
    <property type="term" value="F:acyltransferase activity, acyl groups converted into alkyl on transfer"/>
    <property type="evidence" value="ECO:0007669"/>
    <property type="project" value="InterPro"/>
</dbReference>
<dbReference type="InterPro" id="IPR043594">
    <property type="entry name" value="HMGL"/>
</dbReference>
<dbReference type="CDD" id="cd07938">
    <property type="entry name" value="DRE_TIM_HMGL"/>
    <property type="match status" value="1"/>
</dbReference>
<evidence type="ECO:0000256" key="5">
    <source>
        <dbReference type="RuleBase" id="RU003523"/>
    </source>
</evidence>
<dbReference type="GO" id="GO:0046872">
    <property type="term" value="F:metal ion binding"/>
    <property type="evidence" value="ECO:0007669"/>
    <property type="project" value="UniProtKB-KW"/>
</dbReference>
<evidence type="ECO:0000256" key="1">
    <source>
        <dbReference type="ARBA" id="ARBA00009405"/>
    </source>
</evidence>
<comment type="similarity">
    <text evidence="5">Belongs to the alpha-IPM synthase/homocitrate synthase family.</text>
</comment>
<proteinExistence type="inferred from homology"/>
<keyword evidence="8" id="KW-1185">Reference proteome</keyword>
<dbReference type="Gene3D" id="3.20.20.70">
    <property type="entry name" value="Aldolase class I"/>
    <property type="match status" value="1"/>
</dbReference>